<dbReference type="Gene3D" id="2.60.120.370">
    <property type="entry name" value="YhcH/YjgK/YiaL"/>
    <property type="match status" value="1"/>
</dbReference>
<dbReference type="SUPFAM" id="SSF51197">
    <property type="entry name" value="Clavaminate synthase-like"/>
    <property type="match status" value="1"/>
</dbReference>
<comment type="caution">
    <text evidence="1">The sequence shown here is derived from an EMBL/GenBank/DDBJ whole genome shotgun (WGS) entry which is preliminary data.</text>
</comment>
<dbReference type="Proteomes" id="UP000674938">
    <property type="component" value="Unassembled WGS sequence"/>
</dbReference>
<gene>
    <name evidence="1" type="ORF">I6N95_21510</name>
</gene>
<dbReference type="InterPro" id="IPR004375">
    <property type="entry name" value="NanQ/TabA/YiaL"/>
</dbReference>
<sequence length="148" mass="16839">MIYFKQSEGHYYEEILPDLSLIEKTIVRIERGELAAGRHQLTESLTVAIFSYETAKEIERNWEAHEHHLDVHVLLKGQESVGFAATEGLKKENVDKVNDSYEFQADSDNYWKLEPGERLVIFPNEGHKTGISTGVSMTVSKAVFKIKG</sequence>
<protein>
    <submittedName>
        <fullName evidence="1">YhcH/YjgK/YiaL family protein</fullName>
    </submittedName>
</protein>
<dbReference type="NCBIfam" id="TIGR00022">
    <property type="entry name" value="YhcH/YjgK/YiaL family protein"/>
    <property type="match status" value="1"/>
</dbReference>
<dbReference type="RefSeq" id="WP_209531413.1">
    <property type="nucleotide sequence ID" value="NZ_JAEEGA010000017.1"/>
</dbReference>
<reference evidence="1" key="1">
    <citation type="submission" date="2020-12" db="EMBL/GenBank/DDBJ databases">
        <title>Vagococcus allomyrinae sp. nov. and Enterococcus lavae sp. nov., isolated from the larvae of Allomyrina dichotoma.</title>
        <authorList>
            <person name="Lee S.D."/>
        </authorList>
    </citation>
    <scope>NUCLEOTIDE SEQUENCE</scope>
    <source>
        <strain evidence="1">BWB3-3</strain>
    </source>
</reference>
<name>A0A940PGP1_9ENTE</name>
<organism evidence="1 2">
    <name type="scientific">Vagococcus allomyrinae</name>
    <dbReference type="NCBI Taxonomy" id="2794353"/>
    <lineage>
        <taxon>Bacteria</taxon>
        <taxon>Bacillati</taxon>
        <taxon>Bacillota</taxon>
        <taxon>Bacilli</taxon>
        <taxon>Lactobacillales</taxon>
        <taxon>Enterococcaceae</taxon>
        <taxon>Vagococcus</taxon>
    </lineage>
</organism>
<evidence type="ECO:0000313" key="2">
    <source>
        <dbReference type="Proteomes" id="UP000674938"/>
    </source>
</evidence>
<dbReference type="Pfam" id="PF04074">
    <property type="entry name" value="DUF386"/>
    <property type="match status" value="1"/>
</dbReference>
<dbReference type="EMBL" id="JAEEGA010000017">
    <property type="protein sequence ID" value="MBP1043608.1"/>
    <property type="molecule type" value="Genomic_DNA"/>
</dbReference>
<accession>A0A940PGP1</accession>
<dbReference type="PANTHER" id="PTHR34986">
    <property type="entry name" value="EVOLVED BETA-GALACTOSIDASE SUBUNIT BETA"/>
    <property type="match status" value="1"/>
</dbReference>
<proteinExistence type="predicted"/>
<keyword evidence="2" id="KW-1185">Reference proteome</keyword>
<dbReference type="AlphaFoldDB" id="A0A940PGP1"/>
<dbReference type="PANTHER" id="PTHR34986:SF1">
    <property type="entry name" value="PROTEIN YIAL"/>
    <property type="match status" value="1"/>
</dbReference>
<dbReference type="GO" id="GO:0005829">
    <property type="term" value="C:cytosol"/>
    <property type="evidence" value="ECO:0007669"/>
    <property type="project" value="TreeGrafter"/>
</dbReference>
<dbReference type="InterPro" id="IPR037012">
    <property type="entry name" value="NanQ/TabA/YiaL_sf"/>
</dbReference>
<evidence type="ECO:0000313" key="1">
    <source>
        <dbReference type="EMBL" id="MBP1043608.1"/>
    </source>
</evidence>